<protein>
    <submittedName>
        <fullName evidence="3">Phage head morphogenesis protein</fullName>
    </submittedName>
</protein>
<name>A0ABZ2F9E0_METCP</name>
<organism evidence="3 4">
    <name type="scientific">Methylococcus capsulatus</name>
    <dbReference type="NCBI Taxonomy" id="414"/>
    <lineage>
        <taxon>Bacteria</taxon>
        <taxon>Pseudomonadati</taxon>
        <taxon>Pseudomonadota</taxon>
        <taxon>Gammaproteobacteria</taxon>
        <taxon>Methylococcales</taxon>
        <taxon>Methylococcaceae</taxon>
        <taxon>Methylococcus</taxon>
    </lineage>
</organism>
<evidence type="ECO:0000259" key="1">
    <source>
        <dbReference type="Pfam" id="PF04233"/>
    </source>
</evidence>
<dbReference type="RefSeq" id="WP_198321664.1">
    <property type="nucleotide sequence ID" value="NZ_CP104311.1"/>
</dbReference>
<evidence type="ECO:0000313" key="2">
    <source>
        <dbReference type="EMBL" id="WWF00796.1"/>
    </source>
</evidence>
<dbReference type="EMBL" id="CP104311">
    <property type="protein sequence ID" value="WWF00796.1"/>
    <property type="molecule type" value="Genomic_DNA"/>
</dbReference>
<dbReference type="Pfam" id="PF04233">
    <property type="entry name" value="Phage_Mu_F"/>
    <property type="match status" value="1"/>
</dbReference>
<dbReference type="Proteomes" id="UP001359308">
    <property type="component" value="Chromosome"/>
</dbReference>
<keyword evidence="4" id="KW-1185">Reference proteome</keyword>
<accession>A0ABZ2F9E0</accession>
<evidence type="ECO:0000313" key="4">
    <source>
        <dbReference type="Proteomes" id="UP001359308"/>
    </source>
</evidence>
<proteinExistence type="predicted"/>
<reference evidence="3 4" key="1">
    <citation type="submission" date="2022-09" db="EMBL/GenBank/DDBJ databases">
        <authorList>
            <person name="Giprobiosintez L."/>
        </authorList>
    </citation>
    <scope>NUCLEOTIDE SEQUENCE [LARGE SCALE GENOMIC DNA]</scope>
    <source>
        <strain evidence="3">VKPM-B-12549</strain>
        <strain evidence="4">VKPM-B-12549 (GBS-15)</strain>
    </source>
</reference>
<dbReference type="InterPro" id="IPR006528">
    <property type="entry name" value="Phage_head_morphogenesis_dom"/>
</dbReference>
<sequence length="508" mass="57191">MSGQYGSLPFDEAIRFFRGKDLVPTDRWADVWKEEHDVGFMVAGAAKADLLADLHGAVLKGVSKGTTLAEFRKDFDAIVARHGWTGWKGEATAAGRAWRTRLIYDTNLRTAYQAGRWAQVQAGKQWRPYLEYKHSDLSAHPRPLHVSWDGLVMAVDDPWVQTHWPPNGWGCKCRMFALAERDLRRMGKTGPDTPPDDGSYDWTDKVTGEVHRVPNGIDPGWDYAPGASRTDLMRKEIERKVAKLPAGIGRQLKEEVLSPRITSKDLDELIRLGNLKTDALIGKAGTASEDFRAALREVLQTEVGTQTAAAVTPYGSNGSKAKRLLEEASRQFPDSWTRKADAFGKLYGRYSEARALHMTLIGDYRGQMLDLKRQGFGVMPGDVNAGYIRCHDPFSAVHELAHRLQSAMPELDGLFQALHRRRTNGDPLRRLKDLKPDLAYGRDERAREDHYIDPYFGKEYDGRGALEVLTMAFETVLAPRDAVSFTRLLVRDRELFNLVIGVLFHYVP</sequence>
<gene>
    <name evidence="3" type="ORF">N4J17_04435</name>
    <name evidence="2" type="ORF">N4J17_09900</name>
</gene>
<evidence type="ECO:0000313" key="3">
    <source>
        <dbReference type="EMBL" id="WWF02868.1"/>
    </source>
</evidence>
<feature type="domain" description="Phage head morphogenesis" evidence="1">
    <location>
        <begin position="54"/>
        <end position="175"/>
    </location>
</feature>
<dbReference type="EMBL" id="CP104311">
    <property type="protein sequence ID" value="WWF02868.1"/>
    <property type="molecule type" value="Genomic_DNA"/>
</dbReference>